<feature type="compositionally biased region" description="Basic and acidic residues" evidence="2">
    <location>
        <begin position="58"/>
        <end position="77"/>
    </location>
</feature>
<feature type="compositionally biased region" description="Low complexity" evidence="2">
    <location>
        <begin position="174"/>
        <end position="196"/>
    </location>
</feature>
<feature type="compositionally biased region" description="Low complexity" evidence="2">
    <location>
        <begin position="87"/>
        <end position="96"/>
    </location>
</feature>
<feature type="region of interest" description="Disordered" evidence="2">
    <location>
        <begin position="58"/>
        <end position="218"/>
    </location>
</feature>
<reference evidence="3 4" key="1">
    <citation type="journal article" date="2023" name="Plants (Basel)">
        <title>Bridging the Gap: Combining Genomics and Transcriptomics Approaches to Understand Stylosanthes scabra, an Orphan Legume from the Brazilian Caatinga.</title>
        <authorList>
            <person name="Ferreira-Neto J.R.C."/>
            <person name="da Silva M.D."/>
            <person name="Binneck E."/>
            <person name="de Melo N.F."/>
            <person name="da Silva R.H."/>
            <person name="de Melo A.L.T.M."/>
            <person name="Pandolfi V."/>
            <person name="Bustamante F.O."/>
            <person name="Brasileiro-Vidal A.C."/>
            <person name="Benko-Iseppon A.M."/>
        </authorList>
    </citation>
    <scope>NUCLEOTIDE SEQUENCE [LARGE SCALE GENOMIC DNA]</scope>
    <source>
        <tissue evidence="3">Leaves</tissue>
    </source>
</reference>
<proteinExistence type="predicted"/>
<feature type="coiled-coil region" evidence="1">
    <location>
        <begin position="331"/>
        <end position="428"/>
    </location>
</feature>
<feature type="compositionally biased region" description="Basic and acidic residues" evidence="2">
    <location>
        <begin position="144"/>
        <end position="153"/>
    </location>
</feature>
<dbReference type="EMBL" id="JASCZI010211822">
    <property type="protein sequence ID" value="MED6196939.1"/>
    <property type="molecule type" value="Genomic_DNA"/>
</dbReference>
<organism evidence="3 4">
    <name type="scientific">Stylosanthes scabra</name>
    <dbReference type="NCBI Taxonomy" id="79078"/>
    <lineage>
        <taxon>Eukaryota</taxon>
        <taxon>Viridiplantae</taxon>
        <taxon>Streptophyta</taxon>
        <taxon>Embryophyta</taxon>
        <taxon>Tracheophyta</taxon>
        <taxon>Spermatophyta</taxon>
        <taxon>Magnoliopsida</taxon>
        <taxon>eudicotyledons</taxon>
        <taxon>Gunneridae</taxon>
        <taxon>Pentapetalae</taxon>
        <taxon>rosids</taxon>
        <taxon>fabids</taxon>
        <taxon>Fabales</taxon>
        <taxon>Fabaceae</taxon>
        <taxon>Papilionoideae</taxon>
        <taxon>50 kb inversion clade</taxon>
        <taxon>dalbergioids sensu lato</taxon>
        <taxon>Dalbergieae</taxon>
        <taxon>Pterocarpus clade</taxon>
        <taxon>Stylosanthes</taxon>
    </lineage>
</organism>
<evidence type="ECO:0000256" key="1">
    <source>
        <dbReference type="SAM" id="Coils"/>
    </source>
</evidence>
<evidence type="ECO:0000313" key="4">
    <source>
        <dbReference type="Proteomes" id="UP001341840"/>
    </source>
</evidence>
<feature type="compositionally biased region" description="Basic and acidic residues" evidence="2">
    <location>
        <begin position="201"/>
        <end position="213"/>
    </location>
</feature>
<dbReference type="Proteomes" id="UP001341840">
    <property type="component" value="Unassembled WGS sequence"/>
</dbReference>
<feature type="compositionally biased region" description="Polar residues" evidence="2">
    <location>
        <begin position="111"/>
        <end position="140"/>
    </location>
</feature>
<keyword evidence="1" id="KW-0175">Coiled coil</keyword>
<gene>
    <name evidence="3" type="ORF">PIB30_052016</name>
</gene>
<comment type="caution">
    <text evidence="3">The sequence shown here is derived from an EMBL/GenBank/DDBJ whole genome shotgun (WGS) entry which is preliminary data.</text>
</comment>
<accession>A0ABU6XFT8</accession>
<evidence type="ECO:0000313" key="3">
    <source>
        <dbReference type="EMBL" id="MED6196939.1"/>
    </source>
</evidence>
<protein>
    <submittedName>
        <fullName evidence="3">Uncharacterized protein</fullName>
    </submittedName>
</protein>
<keyword evidence="4" id="KW-1185">Reference proteome</keyword>
<evidence type="ECO:0000256" key="2">
    <source>
        <dbReference type="SAM" id="MobiDB-lite"/>
    </source>
</evidence>
<name>A0ABU6XFT8_9FABA</name>
<sequence length="446" mass="50256">MADNLLTQTFYDPIDCELSGFVTRGFIKWWDAYYKQYNRSLDDIVAGVDKKTAEIKEAEKEAAKKEAAGKEKEDLRKETHKRKSESSKTTSKQAKTNPKKETRNSDLPEESNPSGMNPKSASISERTLPTESTHSASNNPSKEVSSHSKESSTSKRIKIRILTKNNSTICVRFKSISGQSSRKIQSGSGSSGYSRSPTPTVKEKTKTSNDEIHNATGPNVKKTDLLIKEKEPPQKGIQTTPLIPIQPGTNIGTQVDPRVQFQEKLKEARAESVEKVKQSIRPLPSIPIITLDADDELDDLLKIFKNLFHSRNNLENLCLKAALVKDNCDTLATAEANLKEKDALYEKHLKDANTMLNDLSTEKDILVKKLAEIQAQIQEIDNKTSKIKSPLDKIQGKKLEIQDNLSEVKESQRLNEEDLKKIQKEEDQEIEFFKTLLKKKFNSKKL</sequence>